<evidence type="ECO:0000313" key="16">
    <source>
        <dbReference type="Proteomes" id="UP000263273"/>
    </source>
</evidence>
<dbReference type="Gene3D" id="1.10.443.10">
    <property type="entry name" value="Intergrase catalytic core"/>
    <property type="match status" value="1"/>
</dbReference>
<organism evidence="15 16">
    <name type="scientific">Syntrophomonas wolfei</name>
    <dbReference type="NCBI Taxonomy" id="863"/>
    <lineage>
        <taxon>Bacteria</taxon>
        <taxon>Bacillati</taxon>
        <taxon>Bacillota</taxon>
        <taxon>Clostridia</taxon>
        <taxon>Eubacteriales</taxon>
        <taxon>Syntrophomonadaceae</taxon>
        <taxon>Syntrophomonas</taxon>
    </lineage>
</organism>
<dbReference type="InterPro" id="IPR011010">
    <property type="entry name" value="DNA_brk_join_enz"/>
</dbReference>
<comment type="subunit">
    <text evidence="11">Forms a cyclic heterotetrameric complex composed of two molecules of XerC and two molecules of XerD.</text>
</comment>
<comment type="subcellular location">
    <subcellularLocation>
        <location evidence="1 11">Cytoplasm</location>
    </subcellularLocation>
</comment>
<feature type="active site" evidence="11">
    <location>
        <position position="164"/>
    </location>
</feature>
<evidence type="ECO:0000256" key="7">
    <source>
        <dbReference type="ARBA" id="ARBA00022908"/>
    </source>
</evidence>
<comment type="caution">
    <text evidence="15">The sequence shown here is derived from an EMBL/GenBank/DDBJ whole genome shotgun (WGS) entry which is preliminary data.</text>
</comment>
<dbReference type="InterPro" id="IPR023009">
    <property type="entry name" value="Tyrosine_recombinase_XerC/XerD"/>
</dbReference>
<dbReference type="CDD" id="cd00798">
    <property type="entry name" value="INT_XerDC_C"/>
    <property type="match status" value="1"/>
</dbReference>
<feature type="active site" evidence="11">
    <location>
        <position position="236"/>
    </location>
</feature>
<evidence type="ECO:0000256" key="9">
    <source>
        <dbReference type="ARBA" id="ARBA00023172"/>
    </source>
</evidence>
<dbReference type="SUPFAM" id="SSF47823">
    <property type="entry name" value="lambda integrase-like, N-terminal domain"/>
    <property type="match status" value="1"/>
</dbReference>
<dbReference type="NCBIfam" id="NF040815">
    <property type="entry name" value="recomb_XerA_Arch"/>
    <property type="match status" value="1"/>
</dbReference>
<dbReference type="InterPro" id="IPR011931">
    <property type="entry name" value="Recomb_XerC"/>
</dbReference>
<dbReference type="Gene3D" id="1.10.150.130">
    <property type="match status" value="1"/>
</dbReference>
<dbReference type="GO" id="GO:0005737">
    <property type="term" value="C:cytoplasm"/>
    <property type="evidence" value="ECO:0007669"/>
    <property type="project" value="UniProtKB-SubCell"/>
</dbReference>
<dbReference type="GO" id="GO:0003677">
    <property type="term" value="F:DNA binding"/>
    <property type="evidence" value="ECO:0007669"/>
    <property type="project" value="UniProtKB-UniRule"/>
</dbReference>
<keyword evidence="5 11" id="KW-0132">Cell division</keyword>
<dbReference type="NCBIfam" id="TIGR02224">
    <property type="entry name" value="recomb_XerC"/>
    <property type="match status" value="1"/>
</dbReference>
<evidence type="ECO:0000256" key="6">
    <source>
        <dbReference type="ARBA" id="ARBA00022829"/>
    </source>
</evidence>
<evidence type="ECO:0000259" key="13">
    <source>
        <dbReference type="PROSITE" id="PS51898"/>
    </source>
</evidence>
<dbReference type="Pfam" id="PF00589">
    <property type="entry name" value="Phage_integrase"/>
    <property type="match status" value="1"/>
</dbReference>
<dbReference type="InterPro" id="IPR004107">
    <property type="entry name" value="Integrase_SAM-like_N"/>
</dbReference>
<dbReference type="PROSITE" id="PS51900">
    <property type="entry name" value="CB"/>
    <property type="match status" value="1"/>
</dbReference>
<keyword evidence="6 11" id="KW-0159">Chromosome partition</keyword>
<dbReference type="EMBL" id="DNZF01000137">
    <property type="protein sequence ID" value="HBK53494.1"/>
    <property type="molecule type" value="Genomic_DNA"/>
</dbReference>
<dbReference type="Proteomes" id="UP000263273">
    <property type="component" value="Unassembled WGS sequence"/>
</dbReference>
<evidence type="ECO:0000256" key="3">
    <source>
        <dbReference type="ARBA" id="ARBA00010450"/>
    </source>
</evidence>
<keyword evidence="4 11" id="KW-0963">Cytoplasm</keyword>
<keyword evidence="7 11" id="KW-0229">DNA integration</keyword>
<dbReference type="HAMAP" id="MF_01808">
    <property type="entry name" value="Recomb_XerC_XerD"/>
    <property type="match status" value="1"/>
</dbReference>
<comment type="similarity">
    <text evidence="3">Belongs to the 'phage' integrase family. XerD subfamily.</text>
</comment>
<keyword evidence="8 11" id="KW-0238">DNA-binding</keyword>
<dbReference type="PANTHER" id="PTHR30349:SF77">
    <property type="entry name" value="TYROSINE RECOMBINASE XERC"/>
    <property type="match status" value="1"/>
</dbReference>
<dbReference type="GO" id="GO:0007059">
    <property type="term" value="P:chromosome segregation"/>
    <property type="evidence" value="ECO:0007669"/>
    <property type="project" value="UniProtKB-UniRule"/>
</dbReference>
<dbReference type="GO" id="GO:0051301">
    <property type="term" value="P:cell division"/>
    <property type="evidence" value="ECO:0007669"/>
    <property type="project" value="UniProtKB-UniRule"/>
</dbReference>
<evidence type="ECO:0000256" key="8">
    <source>
        <dbReference type="ARBA" id="ARBA00023125"/>
    </source>
</evidence>
<dbReference type="GO" id="GO:0009037">
    <property type="term" value="F:tyrosine-based site-specific recombinase activity"/>
    <property type="evidence" value="ECO:0007669"/>
    <property type="project" value="UniProtKB-UniRule"/>
</dbReference>
<dbReference type="InterPro" id="IPR011932">
    <property type="entry name" value="Recomb_XerD"/>
</dbReference>
<dbReference type="InterPro" id="IPR044068">
    <property type="entry name" value="CB"/>
</dbReference>
<feature type="active site" evidence="11">
    <location>
        <position position="140"/>
    </location>
</feature>
<evidence type="ECO:0000313" key="15">
    <source>
        <dbReference type="EMBL" id="HBK53494.1"/>
    </source>
</evidence>
<evidence type="ECO:0000256" key="1">
    <source>
        <dbReference type="ARBA" id="ARBA00004496"/>
    </source>
</evidence>
<feature type="active site" evidence="11">
    <location>
        <position position="262"/>
    </location>
</feature>
<evidence type="ECO:0000256" key="4">
    <source>
        <dbReference type="ARBA" id="ARBA00022490"/>
    </source>
</evidence>
<feature type="active site" description="O-(3'-phospho-DNA)-tyrosine intermediate" evidence="11">
    <location>
        <position position="271"/>
    </location>
</feature>
<dbReference type="SUPFAM" id="SSF56349">
    <property type="entry name" value="DNA breaking-rejoining enzymes"/>
    <property type="match status" value="1"/>
</dbReference>
<protein>
    <recommendedName>
        <fullName evidence="11 12">Tyrosine recombinase XerC</fullName>
    </recommendedName>
</protein>
<comment type="similarity">
    <text evidence="2 11">Belongs to the 'phage' integrase family. XerC subfamily.</text>
</comment>
<evidence type="ECO:0000256" key="5">
    <source>
        <dbReference type="ARBA" id="ARBA00022618"/>
    </source>
</evidence>
<dbReference type="NCBIfam" id="NF001399">
    <property type="entry name" value="PRK00283.1"/>
    <property type="match status" value="1"/>
</dbReference>
<name>A0A354YWB5_9FIRM</name>
<feature type="domain" description="Core-binding (CB)" evidence="14">
    <location>
        <begin position="1"/>
        <end position="79"/>
    </location>
</feature>
<dbReference type="PANTHER" id="PTHR30349">
    <property type="entry name" value="PHAGE INTEGRASE-RELATED"/>
    <property type="match status" value="1"/>
</dbReference>
<comment type="function">
    <text evidence="11">Site-specific tyrosine recombinase, which acts by catalyzing the cutting and rejoining of the recombining DNA molecules. The XerC-XerD complex is essential to convert dimers of the bacterial chromosome into monomers to permit their segregation at cell division. It also contributes to the segregational stability of plasmids.</text>
</comment>
<dbReference type="AlphaFoldDB" id="A0A354YWB5"/>
<reference evidence="15 16" key="1">
    <citation type="journal article" date="2018" name="Nat. Biotechnol.">
        <title>A standardized bacterial taxonomy based on genome phylogeny substantially revises the tree of life.</title>
        <authorList>
            <person name="Parks D.H."/>
            <person name="Chuvochina M."/>
            <person name="Waite D.W."/>
            <person name="Rinke C."/>
            <person name="Skarshewski A."/>
            <person name="Chaumeil P.A."/>
            <person name="Hugenholtz P."/>
        </authorList>
    </citation>
    <scope>NUCLEOTIDE SEQUENCE [LARGE SCALE GENOMIC DNA]</scope>
    <source>
        <strain evidence="15">UBA10948</strain>
    </source>
</reference>
<keyword evidence="9 11" id="KW-0233">DNA recombination</keyword>
<keyword evidence="10 11" id="KW-0131">Cell cycle</keyword>
<dbReference type="Pfam" id="PF02899">
    <property type="entry name" value="Phage_int_SAM_1"/>
    <property type="match status" value="1"/>
</dbReference>
<evidence type="ECO:0000256" key="2">
    <source>
        <dbReference type="ARBA" id="ARBA00006657"/>
    </source>
</evidence>
<evidence type="ECO:0000256" key="12">
    <source>
        <dbReference type="NCBIfam" id="TIGR02224"/>
    </source>
</evidence>
<feature type="active site" evidence="11">
    <location>
        <position position="239"/>
    </location>
</feature>
<accession>A0A354YWB5</accession>
<dbReference type="InterPro" id="IPR013762">
    <property type="entry name" value="Integrase-like_cat_sf"/>
</dbReference>
<dbReference type="InterPro" id="IPR002104">
    <property type="entry name" value="Integrase_catalytic"/>
</dbReference>
<sequence length="290" mass="32929">MRVEKSASNFTLSSYKTDLSQFFVFLSQKKGINPEEVGVELINHNSVRQYLAQMQEKGLSRATMARKLAALRSFIKFLCRENILADNPIAAVSTPKQERKLPRFLYTREIDLLMNAPDLSTAAGKRDRAILETLYASGLRVSELTNLDKLAIDFSENYIKVLGKGGKERMVPLGSRAREALLLYLQQGRAYLEAEGQASPALFLNKNGQRLSPRSIRNIINKYVETMAINQRVSPHTLRHSFATHLLNNGADLRSVQELLGHVKLSTTQIYTHLSREKIKDIHRQTHPRR</sequence>
<proteinExistence type="inferred from homology"/>
<evidence type="ECO:0000256" key="10">
    <source>
        <dbReference type="ARBA" id="ARBA00023306"/>
    </source>
</evidence>
<evidence type="ECO:0000259" key="14">
    <source>
        <dbReference type="PROSITE" id="PS51900"/>
    </source>
</evidence>
<evidence type="ECO:0000256" key="11">
    <source>
        <dbReference type="HAMAP-Rule" id="MF_01808"/>
    </source>
</evidence>
<feature type="domain" description="Tyr recombinase" evidence="13">
    <location>
        <begin position="100"/>
        <end position="284"/>
    </location>
</feature>
<dbReference type="InterPro" id="IPR010998">
    <property type="entry name" value="Integrase_recombinase_N"/>
</dbReference>
<dbReference type="STRING" id="378794.GCA_001570625_01344"/>
<dbReference type="InterPro" id="IPR050090">
    <property type="entry name" value="Tyrosine_recombinase_XerCD"/>
</dbReference>
<dbReference type="PROSITE" id="PS51898">
    <property type="entry name" value="TYR_RECOMBINASE"/>
    <property type="match status" value="1"/>
</dbReference>
<gene>
    <name evidence="11" type="primary">xerC</name>
    <name evidence="15" type="ORF">DDZ44_06135</name>
</gene>
<dbReference type="NCBIfam" id="TIGR02225">
    <property type="entry name" value="recomb_XerD"/>
    <property type="match status" value="1"/>
</dbReference>
<dbReference type="GO" id="GO:0006313">
    <property type="term" value="P:DNA transposition"/>
    <property type="evidence" value="ECO:0007669"/>
    <property type="project" value="UniProtKB-UniRule"/>
</dbReference>